<keyword evidence="5" id="KW-0411">Iron-sulfur</keyword>
<keyword evidence="2" id="KW-0004">4Fe-4S</keyword>
<dbReference type="Gene3D" id="3.40.50.11540">
    <property type="entry name" value="NADH-ubiquinone oxidoreductase 51kDa subunit"/>
    <property type="match status" value="1"/>
</dbReference>
<evidence type="ECO:0000256" key="2">
    <source>
        <dbReference type="ARBA" id="ARBA00022485"/>
    </source>
</evidence>
<dbReference type="Pfam" id="PF01512">
    <property type="entry name" value="Complex1_51K"/>
    <property type="match status" value="1"/>
</dbReference>
<dbReference type="SUPFAM" id="SSF142984">
    <property type="entry name" value="Nqo1 middle domain-like"/>
    <property type="match status" value="1"/>
</dbReference>
<dbReference type="InterPro" id="IPR019554">
    <property type="entry name" value="Soluble_ligand-bd"/>
</dbReference>
<evidence type="ECO:0000256" key="5">
    <source>
        <dbReference type="ARBA" id="ARBA00023014"/>
    </source>
</evidence>
<comment type="caution">
    <text evidence="10">The sequence shown here is derived from an EMBL/GenBank/DDBJ whole genome shotgun (WGS) entry which is preliminary data.</text>
</comment>
<dbReference type="Pfam" id="PF10531">
    <property type="entry name" value="SLBB"/>
    <property type="match status" value="1"/>
</dbReference>
<evidence type="ECO:0000259" key="7">
    <source>
        <dbReference type="Pfam" id="PF01512"/>
    </source>
</evidence>
<dbReference type="InterPro" id="IPR019575">
    <property type="entry name" value="Nuop51_4Fe4S-bd"/>
</dbReference>
<dbReference type="EMBL" id="JYFN01000020">
    <property type="protein sequence ID" value="KJE22771.1"/>
    <property type="molecule type" value="Genomic_DNA"/>
</dbReference>
<sequence length="506" mass="50252">MTVEHTVEPWPAGVHPVRGVGDAPSVAGTAGTTNPPGTAGTTNPLGMPGAADLPGTVRAMNLPDTVGVGGHAAQRLLALAAPDLLGHHRRCGPLPWRGPGGPLLREIHDAGLTGRGGAAFPTWQKLAAAAQAACPPGADRPGRRRAGTGGGTGRPRAGGTPVVVANAAEGEPESAKDATLLAAAPHLVLDGVQLAAEAVGAGEAFVYVKAGSAAAVAVRQAVAERRAAGWDRCGIEVREAPATFLAGEASAVVAALDGAAARPRAHWRPLADTGLHGRPTLVHNVETLAHLATIARWGAAWFRSVGTADEPGTLLVTVTGAVAAPGVVEVPYGTPLGDLVGSRGGAVEPVGALRIGGFAGTWLPGGVAPAVPMSREGLASWGATPGPGIVSVLPARACGLAETARIVGYLAAQNAGQCGPCVSGLPQLARSVAGMAGVAGRDTAPDGENPAQAASRSLRLAALVAGRGACHHPDGVARLVHSALRTFAADIRAHAQGHCLGSAHLT</sequence>
<evidence type="ECO:0000313" key="10">
    <source>
        <dbReference type="EMBL" id="KJE22771.1"/>
    </source>
</evidence>
<dbReference type="GO" id="GO:0046872">
    <property type="term" value="F:metal ion binding"/>
    <property type="evidence" value="ECO:0007669"/>
    <property type="project" value="UniProtKB-KW"/>
</dbReference>
<dbReference type="PANTHER" id="PTHR43578:SF3">
    <property type="entry name" value="NADH-QUINONE OXIDOREDUCTASE SUBUNIT F"/>
    <property type="match status" value="1"/>
</dbReference>
<dbReference type="GO" id="GO:0051539">
    <property type="term" value="F:4 iron, 4 sulfur cluster binding"/>
    <property type="evidence" value="ECO:0007669"/>
    <property type="project" value="UniProtKB-KW"/>
</dbReference>
<dbReference type="Gene3D" id="1.20.1440.230">
    <property type="entry name" value="NADH-ubiquinone oxidoreductase 51kDa subunit, iron-sulphur binding domain"/>
    <property type="match status" value="1"/>
</dbReference>
<keyword evidence="10" id="KW-0830">Ubiquinone</keyword>
<organism evidence="10 11">
    <name type="scientific">Frankia torreyi</name>
    <dbReference type="NCBI Taxonomy" id="1856"/>
    <lineage>
        <taxon>Bacteria</taxon>
        <taxon>Bacillati</taxon>
        <taxon>Actinomycetota</taxon>
        <taxon>Actinomycetes</taxon>
        <taxon>Frankiales</taxon>
        <taxon>Frankiaceae</taxon>
        <taxon>Frankia</taxon>
    </lineage>
</organism>
<evidence type="ECO:0000256" key="1">
    <source>
        <dbReference type="ARBA" id="ARBA00007523"/>
    </source>
</evidence>
<evidence type="ECO:0000259" key="8">
    <source>
        <dbReference type="Pfam" id="PF10531"/>
    </source>
</evidence>
<evidence type="ECO:0000313" key="11">
    <source>
        <dbReference type="Proteomes" id="UP000032545"/>
    </source>
</evidence>
<name>A0A0D8BF64_9ACTN</name>
<dbReference type="InterPro" id="IPR037207">
    <property type="entry name" value="Nuop51_4Fe4S-bd_sf"/>
</dbReference>
<dbReference type="Proteomes" id="UP000032545">
    <property type="component" value="Unassembled WGS sequence"/>
</dbReference>
<reference evidence="11" key="1">
    <citation type="submission" date="2015-02" db="EMBL/GenBank/DDBJ databases">
        <title>Draft Genome of Frankia sp. CpI1-S.</title>
        <authorList>
            <person name="Oshone R.T."/>
            <person name="Ngom M."/>
            <person name="Ghodhbane-Gtari F."/>
            <person name="Gtari M."/>
            <person name="Morris K."/>
            <person name="Thomas K."/>
            <person name="Sen A."/>
            <person name="Tisa L.S."/>
        </authorList>
    </citation>
    <scope>NUCLEOTIDE SEQUENCE [LARGE SCALE GENOMIC DNA]</scope>
    <source>
        <strain evidence="11">CpI1-S</strain>
    </source>
</reference>
<protein>
    <submittedName>
        <fullName evidence="10">NADH:ubiquinone oxidoreductase, NADH-binding (51 kD) subunit</fullName>
    </submittedName>
</protein>
<dbReference type="InterPro" id="IPR011538">
    <property type="entry name" value="Nuo51_FMN-bd"/>
</dbReference>
<feature type="region of interest" description="Disordered" evidence="6">
    <location>
        <begin position="132"/>
        <end position="160"/>
    </location>
</feature>
<dbReference type="AlphaFoldDB" id="A0A0D8BF64"/>
<dbReference type="RefSeq" id="WP_055867364.1">
    <property type="nucleotide sequence ID" value="NZ_JYFN01000020.1"/>
</dbReference>
<dbReference type="PANTHER" id="PTHR43578">
    <property type="entry name" value="NADH-QUINONE OXIDOREDUCTASE SUBUNIT F"/>
    <property type="match status" value="1"/>
</dbReference>
<proteinExistence type="inferred from homology"/>
<keyword evidence="11" id="KW-1185">Reference proteome</keyword>
<feature type="region of interest" description="Disordered" evidence="6">
    <location>
        <begin position="1"/>
        <end position="45"/>
    </location>
</feature>
<evidence type="ECO:0000256" key="3">
    <source>
        <dbReference type="ARBA" id="ARBA00022723"/>
    </source>
</evidence>
<dbReference type="Gene3D" id="3.10.20.600">
    <property type="match status" value="1"/>
</dbReference>
<gene>
    <name evidence="10" type="ORF">FF36_02950</name>
</gene>
<dbReference type="SUPFAM" id="SSF140490">
    <property type="entry name" value="Nqo1C-terminal domain-like"/>
    <property type="match status" value="1"/>
</dbReference>
<dbReference type="SUPFAM" id="SSF142019">
    <property type="entry name" value="Nqo1 FMN-binding domain-like"/>
    <property type="match status" value="2"/>
</dbReference>
<dbReference type="Pfam" id="PF10589">
    <property type="entry name" value="NADH_4Fe-4S"/>
    <property type="match status" value="1"/>
</dbReference>
<evidence type="ECO:0000256" key="4">
    <source>
        <dbReference type="ARBA" id="ARBA00023004"/>
    </source>
</evidence>
<accession>A0A0D8BF64</accession>
<evidence type="ECO:0000259" key="9">
    <source>
        <dbReference type="Pfam" id="PF10589"/>
    </source>
</evidence>
<keyword evidence="4" id="KW-0408">Iron</keyword>
<keyword evidence="3" id="KW-0479">Metal-binding</keyword>
<feature type="domain" description="NADH-ubiquinone oxidoreductase 51kDa subunit iron-sulphur binding" evidence="9">
    <location>
        <begin position="403"/>
        <end position="494"/>
    </location>
</feature>
<feature type="compositionally biased region" description="Low complexity" evidence="6">
    <location>
        <begin position="27"/>
        <end position="44"/>
    </location>
</feature>
<evidence type="ECO:0000256" key="6">
    <source>
        <dbReference type="SAM" id="MobiDB-lite"/>
    </source>
</evidence>
<feature type="domain" description="NADH-ubiquinone oxidoreductase 51kDa subunit FMN-binding" evidence="7">
    <location>
        <begin position="107"/>
        <end position="291"/>
    </location>
</feature>
<dbReference type="InterPro" id="IPR037225">
    <property type="entry name" value="Nuo51_FMN-bd_sf"/>
</dbReference>
<comment type="similarity">
    <text evidence="1">Belongs to the complex I 51 kDa subunit family.</text>
</comment>
<dbReference type="PATRIC" id="fig|1502723.3.peg.2092"/>
<feature type="domain" description="Soluble ligand binding" evidence="8">
    <location>
        <begin position="316"/>
        <end position="349"/>
    </location>
</feature>
<reference evidence="10 11" key="2">
    <citation type="journal article" date="2016" name="Genome Announc.">
        <title>Permanent Draft Genome Sequences for Two Variants of Frankia sp. Strain CpI1, the First Frankia Strain Isolated from Root Nodules of Comptonia peregrina.</title>
        <authorList>
            <person name="Oshone R."/>
            <person name="Hurst S.G.IV."/>
            <person name="Abebe-Akele F."/>
            <person name="Simpson S."/>
            <person name="Morris K."/>
            <person name="Thomas W.K."/>
            <person name="Tisa L.S."/>
        </authorList>
    </citation>
    <scope>NUCLEOTIDE SEQUENCE [LARGE SCALE GENOMIC DNA]</scope>
    <source>
        <strain evidence="11">CpI1-S</strain>
    </source>
</reference>